<keyword evidence="1" id="KW-0472">Membrane</keyword>
<evidence type="ECO:0000313" key="3">
    <source>
        <dbReference type="Proteomes" id="UP000266144"/>
    </source>
</evidence>
<keyword evidence="1" id="KW-1133">Transmembrane helix</keyword>
<feature type="transmembrane region" description="Helical" evidence="1">
    <location>
        <begin position="20"/>
        <end position="46"/>
    </location>
</feature>
<accession>A0A3A4MPT5</accession>
<gene>
    <name evidence="2" type="ORF">C5O68_11965</name>
</gene>
<evidence type="ECO:0000256" key="1">
    <source>
        <dbReference type="SAM" id="Phobius"/>
    </source>
</evidence>
<sequence length="65" mass="7305">MIFHYPNSMCHSKLIINKFILTTSLFVFALSGFFLNLNISCSFLLVSLSKVSSLTLCIHYTTLVA</sequence>
<organism evidence="2 3">
    <name type="scientific">Streptococcus pseudopneumoniae</name>
    <dbReference type="NCBI Taxonomy" id="257758"/>
    <lineage>
        <taxon>Bacteria</taxon>
        <taxon>Bacillati</taxon>
        <taxon>Bacillota</taxon>
        <taxon>Bacilli</taxon>
        <taxon>Lactobacillales</taxon>
        <taxon>Streptococcaceae</taxon>
        <taxon>Streptococcus</taxon>
    </lineage>
</organism>
<protein>
    <submittedName>
        <fullName evidence="2">Uncharacterized protein</fullName>
    </submittedName>
</protein>
<comment type="caution">
    <text evidence="2">The sequence shown here is derived from an EMBL/GenBank/DDBJ whole genome shotgun (WGS) entry which is preliminary data.</text>
</comment>
<dbReference type="EMBL" id="PTQV01000106">
    <property type="protein sequence ID" value="RJP77498.1"/>
    <property type="molecule type" value="Genomic_DNA"/>
</dbReference>
<dbReference type="Proteomes" id="UP000266144">
    <property type="component" value="Unassembled WGS sequence"/>
</dbReference>
<proteinExistence type="predicted"/>
<name>A0A3A4MPT5_9STRE</name>
<keyword evidence="1" id="KW-0812">Transmembrane</keyword>
<dbReference type="AlphaFoldDB" id="A0A3A4MPT5"/>
<reference evidence="3" key="1">
    <citation type="submission" date="2018-02" db="EMBL/GenBank/DDBJ databases">
        <authorList>
            <person name="Handem S."/>
        </authorList>
    </citation>
    <scope>NUCLEOTIDE SEQUENCE [LARGE SCALE GENOMIC DNA]</scope>
    <source>
        <strain evidence="3">Spain939</strain>
    </source>
</reference>
<evidence type="ECO:0000313" key="2">
    <source>
        <dbReference type="EMBL" id="RJP77498.1"/>
    </source>
</evidence>